<gene>
    <name evidence="3" type="ORF">ACFP3U_28325</name>
</gene>
<organism evidence="3 4">
    <name type="scientific">Kitasatospora misakiensis</name>
    <dbReference type="NCBI Taxonomy" id="67330"/>
    <lineage>
        <taxon>Bacteria</taxon>
        <taxon>Bacillati</taxon>
        <taxon>Actinomycetota</taxon>
        <taxon>Actinomycetes</taxon>
        <taxon>Kitasatosporales</taxon>
        <taxon>Streptomycetaceae</taxon>
        <taxon>Kitasatospora</taxon>
    </lineage>
</organism>
<dbReference type="Proteomes" id="UP001595975">
    <property type="component" value="Unassembled WGS sequence"/>
</dbReference>
<keyword evidence="4" id="KW-1185">Reference proteome</keyword>
<proteinExistence type="predicted"/>
<keyword evidence="2" id="KW-1133">Transmembrane helix</keyword>
<evidence type="ECO:0000313" key="3">
    <source>
        <dbReference type="EMBL" id="MFC5666861.1"/>
    </source>
</evidence>
<dbReference type="EMBL" id="JBHSOF010000047">
    <property type="protein sequence ID" value="MFC5666861.1"/>
    <property type="molecule type" value="Genomic_DNA"/>
</dbReference>
<keyword evidence="2" id="KW-0472">Membrane</keyword>
<name>A0ABW0X8W2_9ACTN</name>
<evidence type="ECO:0000256" key="2">
    <source>
        <dbReference type="SAM" id="Phobius"/>
    </source>
</evidence>
<reference evidence="4" key="1">
    <citation type="journal article" date="2019" name="Int. J. Syst. Evol. Microbiol.">
        <title>The Global Catalogue of Microorganisms (GCM) 10K type strain sequencing project: providing services to taxonomists for standard genome sequencing and annotation.</title>
        <authorList>
            <consortium name="The Broad Institute Genomics Platform"/>
            <consortium name="The Broad Institute Genome Sequencing Center for Infectious Disease"/>
            <person name="Wu L."/>
            <person name="Ma J."/>
        </authorList>
    </citation>
    <scope>NUCLEOTIDE SEQUENCE [LARGE SCALE GENOMIC DNA]</scope>
    <source>
        <strain evidence="4">CGMCC 4.1437</strain>
    </source>
</reference>
<sequence>MAQLRGAGPESAAVPEATLPPAAALEPDRLDGRRLMKACRLAGILVFVLAAGLGRFGVEAVILVPAALAVWPVVSFLLLCHRHGLAEATRLIRSIRSLLPGNTVPPAP</sequence>
<evidence type="ECO:0000256" key="1">
    <source>
        <dbReference type="SAM" id="MobiDB-lite"/>
    </source>
</evidence>
<feature type="transmembrane region" description="Helical" evidence="2">
    <location>
        <begin position="62"/>
        <end position="80"/>
    </location>
</feature>
<keyword evidence="2" id="KW-0812">Transmembrane</keyword>
<protein>
    <submittedName>
        <fullName evidence="3">Uncharacterized protein</fullName>
    </submittedName>
</protein>
<feature type="transmembrane region" description="Helical" evidence="2">
    <location>
        <begin position="38"/>
        <end position="56"/>
    </location>
</feature>
<feature type="region of interest" description="Disordered" evidence="1">
    <location>
        <begin position="1"/>
        <end position="20"/>
    </location>
</feature>
<accession>A0ABW0X8W2</accession>
<comment type="caution">
    <text evidence="3">The sequence shown here is derived from an EMBL/GenBank/DDBJ whole genome shotgun (WGS) entry which is preliminary data.</text>
</comment>
<dbReference type="RefSeq" id="WP_380228555.1">
    <property type="nucleotide sequence ID" value="NZ_JBHSOF010000047.1"/>
</dbReference>
<evidence type="ECO:0000313" key="4">
    <source>
        <dbReference type="Proteomes" id="UP001595975"/>
    </source>
</evidence>